<proteinExistence type="inferred from homology"/>
<name>A0A0R2LC77_9LACO</name>
<dbReference type="AlphaFoldDB" id="A0A0R2LC77"/>
<feature type="transmembrane region" description="Helical" evidence="15">
    <location>
        <begin position="261"/>
        <end position="279"/>
    </location>
</feature>
<dbReference type="GO" id="GO:1902600">
    <property type="term" value="P:proton transmembrane transport"/>
    <property type="evidence" value="ECO:0007669"/>
    <property type="project" value="TreeGrafter"/>
</dbReference>
<comment type="subcellular location">
    <subcellularLocation>
        <location evidence="1">Cell membrane</location>
        <topology evidence="1">Multi-pass membrane protein</topology>
    </subcellularLocation>
</comment>
<reference evidence="17 18" key="1">
    <citation type="journal article" date="2015" name="Genome Announc.">
        <title>Expanding the biotechnology potential of lactobacilli through comparative genomics of 213 strains and associated genera.</title>
        <authorList>
            <person name="Sun Z."/>
            <person name="Harris H.M."/>
            <person name="McCann A."/>
            <person name="Guo C."/>
            <person name="Argimon S."/>
            <person name="Zhang W."/>
            <person name="Yang X."/>
            <person name="Jeffery I.B."/>
            <person name="Cooney J.C."/>
            <person name="Kagawa T.F."/>
            <person name="Liu W."/>
            <person name="Song Y."/>
            <person name="Salvetti E."/>
            <person name="Wrobel A."/>
            <person name="Rasinkangas P."/>
            <person name="Parkhill J."/>
            <person name="Rea M.C."/>
            <person name="O'Sullivan O."/>
            <person name="Ritari J."/>
            <person name="Douillard F.P."/>
            <person name="Paul Ross R."/>
            <person name="Yang R."/>
            <person name="Briner A.E."/>
            <person name="Felis G.E."/>
            <person name="de Vos W.M."/>
            <person name="Barrangou R."/>
            <person name="Klaenhammer T.R."/>
            <person name="Caufield P.W."/>
            <person name="Cui Y."/>
            <person name="Zhang H."/>
            <person name="O'Toole P.W."/>
        </authorList>
    </citation>
    <scope>NUCLEOTIDE SEQUENCE [LARGE SCALE GENOMIC DNA]</scope>
    <source>
        <strain evidence="17 18">NBRC 103219</strain>
    </source>
</reference>
<feature type="transmembrane region" description="Helical" evidence="15">
    <location>
        <begin position="835"/>
        <end position="856"/>
    </location>
</feature>
<keyword evidence="5" id="KW-0109">Calcium transport</keyword>
<dbReference type="EMBL" id="JQCN01000031">
    <property type="protein sequence ID" value="KRN99464.1"/>
    <property type="molecule type" value="Genomic_DNA"/>
</dbReference>
<dbReference type="SUPFAM" id="SSF81653">
    <property type="entry name" value="Calcium ATPase, transduction domain A"/>
    <property type="match status" value="1"/>
</dbReference>
<dbReference type="InterPro" id="IPR001757">
    <property type="entry name" value="P_typ_ATPase"/>
</dbReference>
<dbReference type="Gene3D" id="1.20.1110.10">
    <property type="entry name" value="Calcium-transporting ATPase, transmembrane domain"/>
    <property type="match status" value="1"/>
</dbReference>
<comment type="catalytic activity">
    <reaction evidence="14">
        <text>Ca(2+)(in) + ATP + H2O = Ca(2+)(out) + ADP + phosphate + H(+)</text>
        <dbReference type="Rhea" id="RHEA:18105"/>
        <dbReference type="ChEBI" id="CHEBI:15377"/>
        <dbReference type="ChEBI" id="CHEBI:15378"/>
        <dbReference type="ChEBI" id="CHEBI:29108"/>
        <dbReference type="ChEBI" id="CHEBI:30616"/>
        <dbReference type="ChEBI" id="CHEBI:43474"/>
        <dbReference type="ChEBI" id="CHEBI:456216"/>
        <dbReference type="EC" id="7.2.2.10"/>
    </reaction>
</comment>
<dbReference type="Pfam" id="PF00689">
    <property type="entry name" value="Cation_ATPase_C"/>
    <property type="match status" value="1"/>
</dbReference>
<evidence type="ECO:0000256" key="6">
    <source>
        <dbReference type="ARBA" id="ARBA00022692"/>
    </source>
</evidence>
<keyword evidence="13 15" id="KW-0472">Membrane</keyword>
<evidence type="ECO:0000313" key="18">
    <source>
        <dbReference type="Proteomes" id="UP000051886"/>
    </source>
</evidence>
<dbReference type="SFLD" id="SFLDS00003">
    <property type="entry name" value="Haloacid_Dehalogenase"/>
    <property type="match status" value="1"/>
</dbReference>
<keyword evidence="4" id="KW-1003">Cell membrane</keyword>
<evidence type="ECO:0000256" key="12">
    <source>
        <dbReference type="ARBA" id="ARBA00022989"/>
    </source>
</evidence>
<evidence type="ECO:0000256" key="14">
    <source>
        <dbReference type="ARBA" id="ARBA00048694"/>
    </source>
</evidence>
<dbReference type="GO" id="GO:0016887">
    <property type="term" value="F:ATP hydrolysis activity"/>
    <property type="evidence" value="ECO:0007669"/>
    <property type="project" value="InterPro"/>
</dbReference>
<dbReference type="NCBIfam" id="TIGR01494">
    <property type="entry name" value="ATPase_P-type"/>
    <property type="match status" value="3"/>
</dbReference>
<keyword evidence="12 15" id="KW-1133">Transmembrane helix</keyword>
<protein>
    <recommendedName>
        <fullName evidence="3">P-type Ca(2+) transporter</fullName>
        <ecNumber evidence="3">7.2.2.10</ecNumber>
    </recommendedName>
</protein>
<keyword evidence="9" id="KW-0106">Calcium</keyword>
<dbReference type="CDD" id="cd02089">
    <property type="entry name" value="P-type_ATPase_Ca_prok"/>
    <property type="match status" value="1"/>
</dbReference>
<dbReference type="InterPro" id="IPR023299">
    <property type="entry name" value="ATPase_P-typ_cyto_dom_N"/>
</dbReference>
<comment type="similarity">
    <text evidence="2">Belongs to the cation transport ATPase (P-type) (TC 3.A.3) family. Type IIA subfamily.</text>
</comment>
<feature type="domain" description="Cation-transporting P-type ATPase N-terminal" evidence="16">
    <location>
        <begin position="19"/>
        <end position="92"/>
    </location>
</feature>
<evidence type="ECO:0000313" key="17">
    <source>
        <dbReference type="EMBL" id="KRN99464.1"/>
    </source>
</evidence>
<evidence type="ECO:0000256" key="4">
    <source>
        <dbReference type="ARBA" id="ARBA00022475"/>
    </source>
</evidence>
<gene>
    <name evidence="17" type="ORF">IV66_GL001467</name>
</gene>
<evidence type="ECO:0000256" key="9">
    <source>
        <dbReference type="ARBA" id="ARBA00022837"/>
    </source>
</evidence>
<dbReference type="PRINTS" id="PR00120">
    <property type="entry name" value="HATPASE"/>
</dbReference>
<dbReference type="InterPro" id="IPR050510">
    <property type="entry name" value="Cation_transp_ATPase_P-type"/>
</dbReference>
<evidence type="ECO:0000256" key="3">
    <source>
        <dbReference type="ARBA" id="ARBA00012790"/>
    </source>
</evidence>
<keyword evidence="18" id="KW-1185">Reference proteome</keyword>
<dbReference type="PATRIC" id="fig|449659.4.peg.1489"/>
<dbReference type="Gene3D" id="3.40.1110.10">
    <property type="entry name" value="Calcium-transporting ATPase, cytoplasmic domain N"/>
    <property type="match status" value="1"/>
</dbReference>
<comment type="caution">
    <text evidence="17">The sequence shown here is derived from an EMBL/GenBank/DDBJ whole genome shotgun (WGS) entry which is preliminary data.</text>
</comment>
<dbReference type="SFLD" id="SFLDF00027">
    <property type="entry name" value="p-type_atpase"/>
    <property type="match status" value="1"/>
</dbReference>
<evidence type="ECO:0000256" key="10">
    <source>
        <dbReference type="ARBA" id="ARBA00022840"/>
    </source>
</evidence>
<feature type="transmembrane region" description="Helical" evidence="15">
    <location>
        <begin position="868"/>
        <end position="890"/>
    </location>
</feature>
<dbReference type="InterPro" id="IPR004014">
    <property type="entry name" value="ATPase_P-typ_cation-transptr_N"/>
</dbReference>
<sequence length="899" mass="98715">MLLNTFKQILKEVQRLNANYYQDTTQEVLKKFEVTPDGLTKKQAEDRLQKNGKNELAGEKRTTILQKFINQFKDLMIVILLIATVISLLIGEVSDALIIFLVVVLNAAFGVFQESKAENAIDALQEMTTPYTRVRRDGQVQQIQSNEVTLGDIILLEAGDVVPADARIIETHNLKIEESALTGESVPTEKHSDVLETEKPGIGDQDNMAFMNTNVTYGTAEAIVTGIGMETQVGQIADMISGVEQTTTPLQKNIDHLSKTLSILILVIAAVIFIFGTVTGRETPFDMLLTAISLAVAAIPEGLPAIVTITLALGTQTMSKENALVRKLPAVETLGTTEIIASDKTGTLTQNKMTVEQVFTNQKLMRVSDFSLPLSSRMASIMILANDSQQSKDGLIGDPTETALIQYFIDKNDDLKEVMDNYERLDSVPFDSDRKLMSAIVKNNDNEVYCLTKGAVDVLLDRTTQINVDGKVRKITDEDRQKINDTNSNLAHRALRVLAYAYKPVEKVADQATSQAYENDLIFVGLTGMIDPERSEVKEAVNEAKSAGIRPLMITGDHKETAQAIATRLGIIKKDDDQGVITGSQLDEMSDEQLQNNVDQYSVYARVSPEHKVRIVKAWQSHEKIVAMTGDGVNDAPALKTADIGVGMGITGTEVSKGAADIVLADDNFATIITAVREGRKVFANIQKAVQYLLSANLGEVLTLSLMTFANWDIFLPVHILWINLVTDTFPAIALGVEVGEPDAMKHKPRGQKSTFLSNGVGSSIIYQGILESFLTLGVYLLAILYPEHSGSDMIHADALTMSFITLGMLQLGHAFNCKSIHRSIFSKETFKNKFFNWAILGSALLLAATIFIPGFNDIFHVTLLNAAQWSMILGAVVLMIVIVEIVKLVQRKTVYKNL</sequence>
<dbReference type="FunFam" id="2.70.150.10:FF:000016">
    <property type="entry name" value="Calcium-transporting P-type ATPase putative"/>
    <property type="match status" value="1"/>
</dbReference>
<keyword evidence="6 15" id="KW-0812">Transmembrane</keyword>
<dbReference type="SUPFAM" id="SSF81665">
    <property type="entry name" value="Calcium ATPase, transmembrane domain M"/>
    <property type="match status" value="1"/>
</dbReference>
<dbReference type="PANTHER" id="PTHR43294:SF20">
    <property type="entry name" value="P-TYPE ATPASE"/>
    <property type="match status" value="1"/>
</dbReference>
<feature type="transmembrane region" description="Helical" evidence="15">
    <location>
        <begin position="96"/>
        <end position="112"/>
    </location>
</feature>
<dbReference type="InterPro" id="IPR008250">
    <property type="entry name" value="ATPase_P-typ_transduc_dom_A_sf"/>
</dbReference>
<feature type="transmembrane region" description="Helical" evidence="15">
    <location>
        <begin position="72"/>
        <end position="90"/>
    </location>
</feature>
<dbReference type="Gene3D" id="2.70.150.10">
    <property type="entry name" value="Calcium-transporting ATPase, cytoplasmic transduction domain A"/>
    <property type="match status" value="1"/>
</dbReference>
<dbReference type="InterPro" id="IPR044492">
    <property type="entry name" value="P_typ_ATPase_HD_dom"/>
</dbReference>
<feature type="transmembrane region" description="Helical" evidence="15">
    <location>
        <begin position="756"/>
        <end position="783"/>
    </location>
</feature>
<dbReference type="PANTHER" id="PTHR43294">
    <property type="entry name" value="SODIUM/POTASSIUM-TRANSPORTING ATPASE SUBUNIT ALPHA"/>
    <property type="match status" value="1"/>
</dbReference>
<dbReference type="SMART" id="SM00831">
    <property type="entry name" value="Cation_ATPase_N"/>
    <property type="match status" value="1"/>
</dbReference>
<feature type="transmembrane region" description="Helical" evidence="15">
    <location>
        <begin position="795"/>
        <end position="814"/>
    </location>
</feature>
<dbReference type="InterPro" id="IPR023214">
    <property type="entry name" value="HAD_sf"/>
</dbReference>
<dbReference type="PRINTS" id="PR00119">
    <property type="entry name" value="CATATPASE"/>
</dbReference>
<dbReference type="Pfam" id="PF00122">
    <property type="entry name" value="E1-E2_ATPase"/>
    <property type="match status" value="1"/>
</dbReference>
<evidence type="ECO:0000256" key="7">
    <source>
        <dbReference type="ARBA" id="ARBA00022723"/>
    </source>
</evidence>
<dbReference type="SUPFAM" id="SSF56784">
    <property type="entry name" value="HAD-like"/>
    <property type="match status" value="1"/>
</dbReference>
<dbReference type="Gene3D" id="3.40.50.1000">
    <property type="entry name" value="HAD superfamily/HAD-like"/>
    <property type="match status" value="1"/>
</dbReference>
<dbReference type="GO" id="GO:0036376">
    <property type="term" value="P:sodium ion export across plasma membrane"/>
    <property type="evidence" value="ECO:0007669"/>
    <property type="project" value="TreeGrafter"/>
</dbReference>
<dbReference type="Pfam" id="PF00690">
    <property type="entry name" value="Cation_ATPase_N"/>
    <property type="match status" value="1"/>
</dbReference>
<evidence type="ECO:0000259" key="16">
    <source>
        <dbReference type="SMART" id="SM00831"/>
    </source>
</evidence>
<dbReference type="GO" id="GO:0005391">
    <property type="term" value="F:P-type sodium:potassium-exchanging transporter activity"/>
    <property type="evidence" value="ECO:0007669"/>
    <property type="project" value="TreeGrafter"/>
</dbReference>
<evidence type="ECO:0000256" key="5">
    <source>
        <dbReference type="ARBA" id="ARBA00022568"/>
    </source>
</evidence>
<keyword evidence="10" id="KW-0067">ATP-binding</keyword>
<dbReference type="PROSITE" id="PS00154">
    <property type="entry name" value="ATPASE_E1_E2"/>
    <property type="match status" value="1"/>
</dbReference>
<dbReference type="InterPro" id="IPR023298">
    <property type="entry name" value="ATPase_P-typ_TM_dom_sf"/>
</dbReference>
<dbReference type="GO" id="GO:0006883">
    <property type="term" value="P:intracellular sodium ion homeostasis"/>
    <property type="evidence" value="ECO:0007669"/>
    <property type="project" value="TreeGrafter"/>
</dbReference>
<keyword evidence="7" id="KW-0479">Metal-binding</keyword>
<evidence type="ECO:0000256" key="13">
    <source>
        <dbReference type="ARBA" id="ARBA00023136"/>
    </source>
</evidence>
<dbReference type="GO" id="GO:0046872">
    <property type="term" value="F:metal ion binding"/>
    <property type="evidence" value="ECO:0007669"/>
    <property type="project" value="UniProtKB-KW"/>
</dbReference>
<dbReference type="FunFam" id="3.40.50.1000:FF:000028">
    <property type="entry name" value="Calcium-transporting P-type ATPase, putative"/>
    <property type="match status" value="1"/>
</dbReference>
<keyword evidence="5" id="KW-0813">Transport</keyword>
<dbReference type="GO" id="GO:1990573">
    <property type="term" value="P:potassium ion import across plasma membrane"/>
    <property type="evidence" value="ECO:0007669"/>
    <property type="project" value="TreeGrafter"/>
</dbReference>
<dbReference type="STRING" id="449659.IV66_GL001467"/>
<evidence type="ECO:0000256" key="15">
    <source>
        <dbReference type="SAM" id="Phobius"/>
    </source>
</evidence>
<dbReference type="Pfam" id="PF13246">
    <property type="entry name" value="Cation_ATPase"/>
    <property type="match status" value="1"/>
</dbReference>
<dbReference type="InterPro" id="IPR059000">
    <property type="entry name" value="ATPase_P-type_domA"/>
</dbReference>
<dbReference type="GO" id="GO:0005524">
    <property type="term" value="F:ATP binding"/>
    <property type="evidence" value="ECO:0007669"/>
    <property type="project" value="UniProtKB-KW"/>
</dbReference>
<evidence type="ECO:0000256" key="1">
    <source>
        <dbReference type="ARBA" id="ARBA00004651"/>
    </source>
</evidence>
<dbReference type="InterPro" id="IPR006068">
    <property type="entry name" value="ATPase_P-typ_cation-transptr_C"/>
</dbReference>
<evidence type="ECO:0000256" key="11">
    <source>
        <dbReference type="ARBA" id="ARBA00022967"/>
    </source>
</evidence>
<dbReference type="Proteomes" id="UP000051886">
    <property type="component" value="Unassembled WGS sequence"/>
</dbReference>
<evidence type="ECO:0000256" key="2">
    <source>
        <dbReference type="ARBA" id="ARBA00005675"/>
    </source>
</evidence>
<keyword evidence="11" id="KW-1278">Translocase</keyword>
<keyword evidence="8" id="KW-0547">Nucleotide-binding</keyword>
<dbReference type="GO" id="GO:0030007">
    <property type="term" value="P:intracellular potassium ion homeostasis"/>
    <property type="evidence" value="ECO:0007669"/>
    <property type="project" value="TreeGrafter"/>
</dbReference>
<dbReference type="GO" id="GO:0005886">
    <property type="term" value="C:plasma membrane"/>
    <property type="evidence" value="ECO:0007669"/>
    <property type="project" value="UniProtKB-SubCell"/>
</dbReference>
<feature type="transmembrane region" description="Helical" evidence="15">
    <location>
        <begin position="291"/>
        <end position="313"/>
    </location>
</feature>
<keyword evidence="5" id="KW-0406">Ion transport</keyword>
<dbReference type="SUPFAM" id="SSF81660">
    <property type="entry name" value="Metal cation-transporting ATPase, ATP-binding domain N"/>
    <property type="match status" value="1"/>
</dbReference>
<dbReference type="InterPro" id="IPR036412">
    <property type="entry name" value="HAD-like_sf"/>
</dbReference>
<evidence type="ECO:0000256" key="8">
    <source>
        <dbReference type="ARBA" id="ARBA00022741"/>
    </source>
</evidence>
<dbReference type="GO" id="GO:0005388">
    <property type="term" value="F:P-type calcium transporter activity"/>
    <property type="evidence" value="ECO:0007669"/>
    <property type="project" value="UniProtKB-EC"/>
</dbReference>
<accession>A0A0R2LC77</accession>
<organism evidence="17 18">
    <name type="scientific">Ligilactobacillus pobuzihii</name>
    <dbReference type="NCBI Taxonomy" id="449659"/>
    <lineage>
        <taxon>Bacteria</taxon>
        <taxon>Bacillati</taxon>
        <taxon>Bacillota</taxon>
        <taxon>Bacilli</taxon>
        <taxon>Lactobacillales</taxon>
        <taxon>Lactobacillaceae</taxon>
        <taxon>Ligilactobacillus</taxon>
    </lineage>
</organism>
<dbReference type="EC" id="7.2.2.10" evidence="3"/>
<dbReference type="InterPro" id="IPR018303">
    <property type="entry name" value="ATPase_P-typ_P_site"/>
</dbReference>
<dbReference type="SFLD" id="SFLDG00002">
    <property type="entry name" value="C1.7:_P-type_atpase_like"/>
    <property type="match status" value="1"/>
</dbReference>